<evidence type="ECO:0000313" key="1">
    <source>
        <dbReference type="EMBL" id="GGC99502.1"/>
    </source>
</evidence>
<reference evidence="1" key="2">
    <citation type="submission" date="2020-09" db="EMBL/GenBank/DDBJ databases">
        <authorList>
            <person name="Sun Q."/>
            <person name="Zhou Y."/>
        </authorList>
    </citation>
    <scope>NUCLEOTIDE SEQUENCE</scope>
    <source>
        <strain evidence="1">CGMCC 1.12921</strain>
    </source>
</reference>
<comment type="caution">
    <text evidence="1">The sequence shown here is derived from an EMBL/GenBank/DDBJ whole genome shotgun (WGS) entry which is preliminary data.</text>
</comment>
<dbReference type="AlphaFoldDB" id="A0A8J2V2B0"/>
<dbReference type="Pfam" id="PF13645">
    <property type="entry name" value="YkuD_2"/>
    <property type="match status" value="1"/>
</dbReference>
<proteinExistence type="predicted"/>
<sequence>MLATLAGLFAGLMLSLNPQQPTPVDYDKLSAAGLDYALLEEAIAARDAYRGEISNERFVTIIDYSKNSSEDRLYLVDTKTGDIETMLVAHGQGSDTNHDGFAEAFSDTPESKMTSIGAFVTAETYYGKHGLSLRLDGLEDTNSNARARAIVIHGADYINPARALQGRSWGCPSVERARSKPLIDAIKGGSFVYTTGGTMSA</sequence>
<gene>
    <name evidence="1" type="ORF">GCM10011342_05640</name>
</gene>
<dbReference type="Proteomes" id="UP000613582">
    <property type="component" value="Unassembled WGS sequence"/>
</dbReference>
<name>A0A8J2V2B0_9PROT</name>
<dbReference type="PANTHER" id="PTHR38477">
    <property type="entry name" value="HYPOTHETICAL EXPORTED PROTEIN"/>
    <property type="match status" value="1"/>
</dbReference>
<dbReference type="InterPro" id="IPR032676">
    <property type="entry name" value="YkuD_2"/>
</dbReference>
<dbReference type="PANTHER" id="PTHR38477:SF1">
    <property type="entry name" value="MUREIN L,D-TRANSPEPTIDASE CATALYTIC DOMAIN FAMILY PROTEIN"/>
    <property type="match status" value="1"/>
</dbReference>
<organism evidence="1 2">
    <name type="scientific">Aquisalinus flavus</name>
    <dbReference type="NCBI Taxonomy" id="1526572"/>
    <lineage>
        <taxon>Bacteria</taxon>
        <taxon>Pseudomonadati</taxon>
        <taxon>Pseudomonadota</taxon>
        <taxon>Alphaproteobacteria</taxon>
        <taxon>Parvularculales</taxon>
        <taxon>Parvularculaceae</taxon>
        <taxon>Aquisalinus</taxon>
    </lineage>
</organism>
<evidence type="ECO:0000313" key="2">
    <source>
        <dbReference type="Proteomes" id="UP000613582"/>
    </source>
</evidence>
<dbReference type="RefSeq" id="WP_188159773.1">
    <property type="nucleotide sequence ID" value="NZ_BMGH01000001.1"/>
</dbReference>
<dbReference type="EMBL" id="BMGH01000001">
    <property type="protein sequence ID" value="GGC99502.1"/>
    <property type="molecule type" value="Genomic_DNA"/>
</dbReference>
<accession>A0A8J2V2B0</accession>
<evidence type="ECO:0008006" key="3">
    <source>
        <dbReference type="Google" id="ProtNLM"/>
    </source>
</evidence>
<keyword evidence="2" id="KW-1185">Reference proteome</keyword>
<reference evidence="1" key="1">
    <citation type="journal article" date="2014" name="Int. J. Syst. Evol. Microbiol.">
        <title>Complete genome sequence of Corynebacterium casei LMG S-19264T (=DSM 44701T), isolated from a smear-ripened cheese.</title>
        <authorList>
            <consortium name="US DOE Joint Genome Institute (JGI-PGF)"/>
            <person name="Walter F."/>
            <person name="Albersmeier A."/>
            <person name="Kalinowski J."/>
            <person name="Ruckert C."/>
        </authorList>
    </citation>
    <scope>NUCLEOTIDE SEQUENCE</scope>
    <source>
        <strain evidence="1">CGMCC 1.12921</strain>
    </source>
</reference>
<protein>
    <recommendedName>
        <fullName evidence="3">Murein L,D-transpeptidase catalytic domain family protein</fullName>
    </recommendedName>
</protein>